<reference evidence="3 4" key="1">
    <citation type="journal article" date="2023" name="Sci. Data">
        <title>Genome assembly of the Korean intertidal mud-creeper Batillaria attramentaria.</title>
        <authorList>
            <person name="Patra A.K."/>
            <person name="Ho P.T."/>
            <person name="Jun S."/>
            <person name="Lee S.J."/>
            <person name="Kim Y."/>
            <person name="Won Y.J."/>
        </authorList>
    </citation>
    <scope>NUCLEOTIDE SEQUENCE [LARGE SCALE GENOMIC DNA]</scope>
    <source>
        <strain evidence="3">Wonlab-2016</strain>
    </source>
</reference>
<evidence type="ECO:0000313" key="3">
    <source>
        <dbReference type="EMBL" id="KAK7498110.1"/>
    </source>
</evidence>
<feature type="non-terminal residue" evidence="3">
    <location>
        <position position="1"/>
    </location>
</feature>
<name>A0ABD0LF96_9CAEN</name>
<sequence length="63" mass="7092">VISEGLEQLLDAYVVVFAINDHSSFDTAHSLVRYLRVDYGTDRAILLVANKTDLVRKRKVTAD</sequence>
<evidence type="ECO:0008006" key="5">
    <source>
        <dbReference type="Google" id="ProtNLM"/>
    </source>
</evidence>
<feature type="non-terminal residue" evidence="3">
    <location>
        <position position="63"/>
    </location>
</feature>
<dbReference type="Gene3D" id="3.40.50.300">
    <property type="entry name" value="P-loop containing nucleotide triphosphate hydrolases"/>
    <property type="match status" value="1"/>
</dbReference>
<gene>
    <name evidence="3" type="ORF">BaRGS_00010698</name>
</gene>
<protein>
    <recommendedName>
        <fullName evidence="5">GTP-binding protein</fullName>
    </recommendedName>
</protein>
<dbReference type="Pfam" id="PF00071">
    <property type="entry name" value="Ras"/>
    <property type="match status" value="1"/>
</dbReference>
<comment type="caution">
    <text evidence="3">The sequence shown here is derived from an EMBL/GenBank/DDBJ whole genome shotgun (WGS) entry which is preliminary data.</text>
</comment>
<dbReference type="InterPro" id="IPR051641">
    <property type="entry name" value="RGK_GTP-binding_reg"/>
</dbReference>
<accession>A0ABD0LF96</accession>
<comment type="similarity">
    <text evidence="1">Belongs to the small GTPase superfamily. RGK family.</text>
</comment>
<evidence type="ECO:0000313" key="4">
    <source>
        <dbReference type="Proteomes" id="UP001519460"/>
    </source>
</evidence>
<dbReference type="InterPro" id="IPR027417">
    <property type="entry name" value="P-loop_NTPase"/>
</dbReference>
<dbReference type="SUPFAM" id="SSF52540">
    <property type="entry name" value="P-loop containing nucleoside triphosphate hydrolases"/>
    <property type="match status" value="1"/>
</dbReference>
<dbReference type="EMBL" id="JACVVK020000053">
    <property type="protein sequence ID" value="KAK7498110.1"/>
    <property type="molecule type" value="Genomic_DNA"/>
</dbReference>
<keyword evidence="2" id="KW-0597">Phosphoprotein</keyword>
<dbReference type="Proteomes" id="UP001519460">
    <property type="component" value="Unassembled WGS sequence"/>
</dbReference>
<dbReference type="InterPro" id="IPR001806">
    <property type="entry name" value="Small_GTPase"/>
</dbReference>
<dbReference type="AlphaFoldDB" id="A0ABD0LF96"/>
<evidence type="ECO:0000256" key="2">
    <source>
        <dbReference type="ARBA" id="ARBA00022553"/>
    </source>
</evidence>
<keyword evidence="4" id="KW-1185">Reference proteome</keyword>
<evidence type="ECO:0000256" key="1">
    <source>
        <dbReference type="ARBA" id="ARBA00008846"/>
    </source>
</evidence>
<dbReference type="PANTHER" id="PTHR45775:SF6">
    <property type="entry name" value="RAD, GEM_KIR FAMILY MEMBER 2, ISOFORM C"/>
    <property type="match status" value="1"/>
</dbReference>
<proteinExistence type="inferred from homology"/>
<dbReference type="PANTHER" id="PTHR45775">
    <property type="entry name" value="RAD, GEM/KIR FAMILY MEMBER 2, ISOFORM C"/>
    <property type="match status" value="1"/>
</dbReference>
<organism evidence="3 4">
    <name type="scientific">Batillaria attramentaria</name>
    <dbReference type="NCBI Taxonomy" id="370345"/>
    <lineage>
        <taxon>Eukaryota</taxon>
        <taxon>Metazoa</taxon>
        <taxon>Spiralia</taxon>
        <taxon>Lophotrochozoa</taxon>
        <taxon>Mollusca</taxon>
        <taxon>Gastropoda</taxon>
        <taxon>Caenogastropoda</taxon>
        <taxon>Sorbeoconcha</taxon>
        <taxon>Cerithioidea</taxon>
        <taxon>Batillariidae</taxon>
        <taxon>Batillaria</taxon>
    </lineage>
</organism>